<dbReference type="EMBL" id="JBEDUW010000005">
    <property type="protein sequence ID" value="KAK9927036.1"/>
    <property type="molecule type" value="Genomic_DNA"/>
</dbReference>
<dbReference type="InterPro" id="IPR009424">
    <property type="entry name" value="AGP16/20/22/41"/>
</dbReference>
<feature type="transmembrane region" description="Helical" evidence="1">
    <location>
        <begin position="57"/>
        <end position="76"/>
    </location>
</feature>
<proteinExistence type="predicted"/>
<sequence length="88" mass="9678">MASPRLRLISRRVVVVALFCAMAIHYAEAAKLAPPPAPCSNGTNNFTQEYYITRGNLIDQAIACVLMLLALVLTYLTHGSMLQIFPIK</sequence>
<accession>A0AAW1WSK8</accession>
<feature type="signal peptide" evidence="2">
    <location>
        <begin position="1"/>
        <end position="29"/>
    </location>
</feature>
<reference evidence="3 4" key="1">
    <citation type="journal article" date="2023" name="G3 (Bethesda)">
        <title>A chromosome-length genome assembly and annotation of blackberry (Rubus argutus, cv. 'Hillquist').</title>
        <authorList>
            <person name="Bruna T."/>
            <person name="Aryal R."/>
            <person name="Dudchenko O."/>
            <person name="Sargent D.J."/>
            <person name="Mead D."/>
            <person name="Buti M."/>
            <person name="Cavallini A."/>
            <person name="Hytonen T."/>
            <person name="Andres J."/>
            <person name="Pham M."/>
            <person name="Weisz D."/>
            <person name="Mascagni F."/>
            <person name="Usai G."/>
            <person name="Natali L."/>
            <person name="Bassil N."/>
            <person name="Fernandez G.E."/>
            <person name="Lomsadze A."/>
            <person name="Armour M."/>
            <person name="Olukolu B."/>
            <person name="Poorten T."/>
            <person name="Britton C."/>
            <person name="Davik J."/>
            <person name="Ashrafi H."/>
            <person name="Aiden E.L."/>
            <person name="Borodovsky M."/>
            <person name="Worthington M."/>
        </authorList>
    </citation>
    <scope>NUCLEOTIDE SEQUENCE [LARGE SCALE GENOMIC DNA]</scope>
    <source>
        <strain evidence="3">PI 553951</strain>
    </source>
</reference>
<evidence type="ECO:0000313" key="4">
    <source>
        <dbReference type="Proteomes" id="UP001457282"/>
    </source>
</evidence>
<keyword evidence="1" id="KW-0812">Transmembrane</keyword>
<keyword evidence="1" id="KW-1133">Transmembrane helix</keyword>
<feature type="chain" id="PRO_5044013607" evidence="2">
    <location>
        <begin position="30"/>
        <end position="88"/>
    </location>
</feature>
<evidence type="ECO:0000256" key="1">
    <source>
        <dbReference type="SAM" id="Phobius"/>
    </source>
</evidence>
<evidence type="ECO:0000313" key="3">
    <source>
        <dbReference type="EMBL" id="KAK9927036.1"/>
    </source>
</evidence>
<evidence type="ECO:0000256" key="2">
    <source>
        <dbReference type="SAM" id="SignalP"/>
    </source>
</evidence>
<dbReference type="Pfam" id="PF06376">
    <property type="entry name" value="AGP"/>
    <property type="match status" value="1"/>
</dbReference>
<dbReference type="PANTHER" id="PTHR33374">
    <property type="entry name" value="ARABINOGALACTAN PROTEIN 20"/>
    <property type="match status" value="1"/>
</dbReference>
<comment type="caution">
    <text evidence="3">The sequence shown here is derived from an EMBL/GenBank/DDBJ whole genome shotgun (WGS) entry which is preliminary data.</text>
</comment>
<gene>
    <name evidence="3" type="ORF">M0R45_024241</name>
</gene>
<keyword evidence="1" id="KW-0472">Membrane</keyword>
<organism evidence="3 4">
    <name type="scientific">Rubus argutus</name>
    <name type="common">Southern blackberry</name>
    <dbReference type="NCBI Taxonomy" id="59490"/>
    <lineage>
        <taxon>Eukaryota</taxon>
        <taxon>Viridiplantae</taxon>
        <taxon>Streptophyta</taxon>
        <taxon>Embryophyta</taxon>
        <taxon>Tracheophyta</taxon>
        <taxon>Spermatophyta</taxon>
        <taxon>Magnoliopsida</taxon>
        <taxon>eudicotyledons</taxon>
        <taxon>Gunneridae</taxon>
        <taxon>Pentapetalae</taxon>
        <taxon>rosids</taxon>
        <taxon>fabids</taxon>
        <taxon>Rosales</taxon>
        <taxon>Rosaceae</taxon>
        <taxon>Rosoideae</taxon>
        <taxon>Rosoideae incertae sedis</taxon>
        <taxon>Rubus</taxon>
    </lineage>
</organism>
<keyword evidence="4" id="KW-1185">Reference proteome</keyword>
<keyword evidence="2" id="KW-0732">Signal</keyword>
<protein>
    <submittedName>
        <fullName evidence="3">Uncharacterized protein</fullName>
    </submittedName>
</protein>
<dbReference type="Proteomes" id="UP001457282">
    <property type="component" value="Unassembled WGS sequence"/>
</dbReference>
<name>A0AAW1WSK8_RUBAR</name>
<dbReference type="AlphaFoldDB" id="A0AAW1WSK8"/>